<dbReference type="RefSeq" id="WP_066772499.1">
    <property type="nucleotide sequence ID" value="NZ_CP013244.1"/>
</dbReference>
<dbReference type="SUPFAM" id="SSF56281">
    <property type="entry name" value="Metallo-hydrolase/oxidoreductase"/>
    <property type="match status" value="1"/>
</dbReference>
<dbReference type="Pfam" id="PF00753">
    <property type="entry name" value="Lactamase_B"/>
    <property type="match status" value="1"/>
</dbReference>
<dbReference type="GO" id="GO:0016787">
    <property type="term" value="F:hydrolase activity"/>
    <property type="evidence" value="ECO:0007669"/>
    <property type="project" value="UniProtKB-KW"/>
</dbReference>
<protein>
    <submittedName>
        <fullName evidence="3">MBL fold metallo-hydrolase</fullName>
    </submittedName>
</protein>
<dbReference type="EMBL" id="CP013244">
    <property type="protein sequence ID" value="ANP46942.1"/>
    <property type="molecule type" value="Genomic_DNA"/>
</dbReference>
<dbReference type="InterPro" id="IPR036866">
    <property type="entry name" value="RibonucZ/Hydroxyglut_hydro"/>
</dbReference>
<dbReference type="AlphaFoldDB" id="A0A1B1AK51"/>
<evidence type="ECO:0000256" key="1">
    <source>
        <dbReference type="ARBA" id="ARBA00022723"/>
    </source>
</evidence>
<dbReference type="GO" id="GO:0046872">
    <property type="term" value="F:metal ion binding"/>
    <property type="evidence" value="ECO:0007669"/>
    <property type="project" value="UniProtKB-KW"/>
</dbReference>
<name>A0A1B1AK51_9PROT</name>
<feature type="domain" description="Rhodanese" evidence="2">
    <location>
        <begin position="252"/>
        <end position="342"/>
    </location>
</feature>
<dbReference type="PANTHER" id="PTHR43084">
    <property type="entry name" value="PERSULFIDE DIOXYGENASE ETHE1"/>
    <property type="match status" value="1"/>
</dbReference>
<evidence type="ECO:0000259" key="2">
    <source>
        <dbReference type="PROSITE" id="PS50206"/>
    </source>
</evidence>
<dbReference type="PANTHER" id="PTHR43084:SF1">
    <property type="entry name" value="PERSULFIDE DIOXYGENASE ETHE1, MITOCHONDRIAL"/>
    <property type="match status" value="1"/>
</dbReference>
<keyword evidence="4" id="KW-1185">Reference proteome</keyword>
<dbReference type="InterPro" id="IPR001763">
    <property type="entry name" value="Rhodanese-like_dom"/>
</dbReference>
<dbReference type="CDD" id="cd00158">
    <property type="entry name" value="RHOD"/>
    <property type="match status" value="1"/>
</dbReference>
<gene>
    <name evidence="3" type="ORF">ATE48_13960</name>
</gene>
<sequence>MIFEQVATGGCQSYLIGCGDTCTAAVIDPEVRQTNRYQALAAQHGVRIRYVIDTHTHADHFSGSKQLSQLLGVPVVAHQLSPSPYVSMRVDEGDVIKVGNIRLSVLHTPGHTRDSMCLVSSDRVFTGDALLIGATGRTDLPTGDPEQLYDSLFNKLLKLDPNLRIYPAHDYKGHTCSTLEEEKRSNPRLQKTNHDEFVSMMRAHSPSMPEHLTEALRVNMSGGTSVAQLLSEAAAEVAFVSMDEVKNRIATGANDMIVLDVREKDQFESGHIPNAKHLSRGQLELRVNEAFPDPTVRIVTYCEVGKISTLAAATLRRMGFTRVLALDGGMKAWREKGFPIEGGAPQA</sequence>
<dbReference type="InterPro" id="IPR051682">
    <property type="entry name" value="Mito_Persulfide_Diox"/>
</dbReference>
<dbReference type="SUPFAM" id="SSF52821">
    <property type="entry name" value="Rhodanese/Cell cycle control phosphatase"/>
    <property type="match status" value="1"/>
</dbReference>
<keyword evidence="1" id="KW-0479">Metal-binding</keyword>
<dbReference type="OrthoDB" id="9784009at2"/>
<dbReference type="SMART" id="SM00849">
    <property type="entry name" value="Lactamase_B"/>
    <property type="match status" value="1"/>
</dbReference>
<dbReference type="InterPro" id="IPR001279">
    <property type="entry name" value="Metallo-B-lactamas"/>
</dbReference>
<dbReference type="Pfam" id="PF00581">
    <property type="entry name" value="Rhodanese"/>
    <property type="match status" value="1"/>
</dbReference>
<dbReference type="CDD" id="cd07724">
    <property type="entry name" value="POD-like_MBL-fold"/>
    <property type="match status" value="1"/>
</dbReference>
<evidence type="ECO:0000313" key="3">
    <source>
        <dbReference type="EMBL" id="ANP46942.1"/>
    </source>
</evidence>
<dbReference type="GO" id="GO:0050313">
    <property type="term" value="F:sulfur dioxygenase activity"/>
    <property type="evidence" value="ECO:0007669"/>
    <property type="project" value="InterPro"/>
</dbReference>
<dbReference type="InParanoid" id="A0A1B1AK51"/>
<dbReference type="SMART" id="SM00450">
    <property type="entry name" value="RHOD"/>
    <property type="match status" value="1"/>
</dbReference>
<dbReference type="Gene3D" id="3.60.15.10">
    <property type="entry name" value="Ribonuclease Z/Hydroxyacylglutathione hydrolase-like"/>
    <property type="match status" value="1"/>
</dbReference>
<dbReference type="InterPro" id="IPR036873">
    <property type="entry name" value="Rhodanese-like_dom_sf"/>
</dbReference>
<reference evidence="3 4" key="1">
    <citation type="submission" date="2015-11" db="EMBL/GenBank/DDBJ databases">
        <title>Whole-Genome Sequence of Candidatus Oderbacter manganicum from the National Park Lower Oder Valley, Germany.</title>
        <authorList>
            <person name="Braun B."/>
            <person name="Liere K."/>
            <person name="Szewzyk U."/>
        </authorList>
    </citation>
    <scope>NUCLEOTIDE SEQUENCE [LARGE SCALE GENOMIC DNA]</scope>
    <source>
        <strain evidence="3 4">OTSz_A_272</strain>
    </source>
</reference>
<dbReference type="InterPro" id="IPR044528">
    <property type="entry name" value="POD-like_MBL-fold"/>
</dbReference>
<dbReference type="PROSITE" id="PS50206">
    <property type="entry name" value="RHODANESE_3"/>
    <property type="match status" value="1"/>
</dbReference>
<accession>A0A1B1AK51</accession>
<dbReference type="GO" id="GO:0070813">
    <property type="term" value="P:hydrogen sulfide metabolic process"/>
    <property type="evidence" value="ECO:0007669"/>
    <property type="project" value="TreeGrafter"/>
</dbReference>
<keyword evidence="3" id="KW-0378">Hydrolase</keyword>
<evidence type="ECO:0000313" key="4">
    <source>
        <dbReference type="Proteomes" id="UP000092498"/>
    </source>
</evidence>
<dbReference type="KEGG" id="cbot:ATE48_13960"/>
<dbReference type="STRING" id="1759059.ATE48_13960"/>
<dbReference type="GO" id="GO:0006749">
    <property type="term" value="P:glutathione metabolic process"/>
    <property type="evidence" value="ECO:0007669"/>
    <property type="project" value="InterPro"/>
</dbReference>
<dbReference type="Proteomes" id="UP000092498">
    <property type="component" value="Chromosome"/>
</dbReference>
<organism evidence="3 4">
    <name type="scientific">Candidatus Viadribacter manganicus</name>
    <dbReference type="NCBI Taxonomy" id="1759059"/>
    <lineage>
        <taxon>Bacteria</taxon>
        <taxon>Pseudomonadati</taxon>
        <taxon>Pseudomonadota</taxon>
        <taxon>Alphaproteobacteria</taxon>
        <taxon>Hyphomonadales</taxon>
        <taxon>Hyphomonadaceae</taxon>
        <taxon>Candidatus Viadribacter</taxon>
    </lineage>
</organism>
<dbReference type="Gene3D" id="3.40.250.10">
    <property type="entry name" value="Rhodanese-like domain"/>
    <property type="match status" value="1"/>
</dbReference>
<proteinExistence type="predicted"/>